<feature type="region of interest" description="Disordered" evidence="1">
    <location>
        <begin position="245"/>
        <end position="282"/>
    </location>
</feature>
<dbReference type="Proteomes" id="UP001176468">
    <property type="component" value="Unassembled WGS sequence"/>
</dbReference>
<proteinExistence type="predicted"/>
<keyword evidence="2" id="KW-0472">Membrane</keyword>
<comment type="caution">
    <text evidence="5">The sequence shown here is derived from an EMBL/GenBank/DDBJ whole genome shotgun (WGS) entry which is preliminary data.</text>
</comment>
<protein>
    <submittedName>
        <fullName evidence="5">TPM domain-containing protein</fullName>
    </submittedName>
</protein>
<dbReference type="InterPro" id="IPR007621">
    <property type="entry name" value="TPM_dom"/>
</dbReference>
<feature type="transmembrane region" description="Helical" evidence="2">
    <location>
        <begin position="188"/>
        <end position="209"/>
    </location>
</feature>
<keyword evidence="2" id="KW-0812">Transmembrane</keyword>
<feature type="chain" id="PRO_5046786723" evidence="3">
    <location>
        <begin position="22"/>
        <end position="282"/>
    </location>
</feature>
<keyword evidence="2" id="KW-1133">Transmembrane helix</keyword>
<evidence type="ECO:0000256" key="3">
    <source>
        <dbReference type="SAM" id="SignalP"/>
    </source>
</evidence>
<dbReference type="RefSeq" id="WP_304563107.1">
    <property type="nucleotide sequence ID" value="NZ_JAUQSZ010000021.1"/>
</dbReference>
<evidence type="ECO:0000313" key="6">
    <source>
        <dbReference type="Proteomes" id="UP001176468"/>
    </source>
</evidence>
<evidence type="ECO:0000256" key="2">
    <source>
        <dbReference type="SAM" id="Phobius"/>
    </source>
</evidence>
<keyword evidence="6" id="KW-1185">Reference proteome</keyword>
<accession>A0ABT9A4E1</accession>
<feature type="domain" description="TPM" evidence="4">
    <location>
        <begin position="34"/>
        <end position="157"/>
    </location>
</feature>
<feature type="signal peptide" evidence="3">
    <location>
        <begin position="1"/>
        <end position="21"/>
    </location>
</feature>
<dbReference type="Gene3D" id="3.10.310.50">
    <property type="match status" value="1"/>
</dbReference>
<evidence type="ECO:0000313" key="5">
    <source>
        <dbReference type="EMBL" id="MDO7844711.1"/>
    </source>
</evidence>
<dbReference type="PANTHER" id="PTHR30373">
    <property type="entry name" value="UPF0603 PROTEIN YGCG"/>
    <property type="match status" value="1"/>
</dbReference>
<sequence length="282" mass="29587">MKILRALLLVLFLAFAGAAQAQQSLTFPNLTGRVVDEAKLLSPEQVQDLTAKSEAIEKASSRQLVIATIPDLQDTPIEDYGYKLGRYWKLGQAGANNGIILIVAPKERKVRIEVGRGLEPIMTDALSSVIIRDTILPRFKAGDMAGGIIAGADAIGEQMKLPLEAGEQRAAAAVQASEKRERRSGGGINGGFIVLAIMIGLFFVLPMLFRRAGGRRYQSSGWGDVASNVVLWSALDSLTRNNNSGSGWGSGGSDWGSSDSGGGSDFSGGGGDFGGGGASGDW</sequence>
<name>A0ABT9A4E1_9SPHN</name>
<dbReference type="PANTHER" id="PTHR30373:SF2">
    <property type="entry name" value="UPF0603 PROTEIN YGCG"/>
    <property type="match status" value="1"/>
</dbReference>
<organism evidence="5 6">
    <name type="scientific">Sphingomonas immobilis</name>
    <dbReference type="NCBI Taxonomy" id="3063997"/>
    <lineage>
        <taxon>Bacteria</taxon>
        <taxon>Pseudomonadati</taxon>
        <taxon>Pseudomonadota</taxon>
        <taxon>Alphaproteobacteria</taxon>
        <taxon>Sphingomonadales</taxon>
        <taxon>Sphingomonadaceae</taxon>
        <taxon>Sphingomonas</taxon>
    </lineage>
</organism>
<dbReference type="Pfam" id="PF04536">
    <property type="entry name" value="TPM_phosphatase"/>
    <property type="match status" value="1"/>
</dbReference>
<gene>
    <name evidence="5" type="ORF">Q5H94_20440</name>
</gene>
<evidence type="ECO:0000256" key="1">
    <source>
        <dbReference type="SAM" id="MobiDB-lite"/>
    </source>
</evidence>
<feature type="compositionally biased region" description="Gly residues" evidence="1">
    <location>
        <begin position="246"/>
        <end position="282"/>
    </location>
</feature>
<keyword evidence="3" id="KW-0732">Signal</keyword>
<reference evidence="5" key="1">
    <citation type="submission" date="2023-07" db="EMBL/GenBank/DDBJ databases">
        <authorList>
            <person name="Kim M.K."/>
        </authorList>
    </citation>
    <scope>NUCLEOTIDE SEQUENCE</scope>
    <source>
        <strain evidence="5">CA1-15</strain>
    </source>
</reference>
<dbReference type="EMBL" id="JAUQSZ010000021">
    <property type="protein sequence ID" value="MDO7844711.1"/>
    <property type="molecule type" value="Genomic_DNA"/>
</dbReference>
<evidence type="ECO:0000259" key="4">
    <source>
        <dbReference type="Pfam" id="PF04536"/>
    </source>
</evidence>